<reference evidence="2" key="1">
    <citation type="submission" date="2021-01" db="EMBL/GenBank/DDBJ databases">
        <title>Whole genome shotgun sequence of Actinoplanes siamensis NBRC 109076.</title>
        <authorList>
            <person name="Komaki H."/>
            <person name="Tamura T."/>
        </authorList>
    </citation>
    <scope>NUCLEOTIDE SEQUENCE</scope>
    <source>
        <strain evidence="2">NBRC 109076</strain>
    </source>
</reference>
<evidence type="ECO:0000313" key="3">
    <source>
        <dbReference type="Proteomes" id="UP000629619"/>
    </source>
</evidence>
<name>A0A919TMS7_9ACTN</name>
<evidence type="ECO:0000313" key="2">
    <source>
        <dbReference type="EMBL" id="GIF07345.1"/>
    </source>
</evidence>
<proteinExistence type="predicted"/>
<dbReference type="Proteomes" id="UP000629619">
    <property type="component" value="Unassembled WGS sequence"/>
</dbReference>
<feature type="region of interest" description="Disordered" evidence="1">
    <location>
        <begin position="85"/>
        <end position="107"/>
    </location>
</feature>
<accession>A0A919TMS7</accession>
<comment type="caution">
    <text evidence="2">The sequence shown here is derived from an EMBL/GenBank/DDBJ whole genome shotgun (WGS) entry which is preliminary data.</text>
</comment>
<gene>
    <name evidence="2" type="ORF">Asi03nite_48830</name>
</gene>
<keyword evidence="3" id="KW-1185">Reference proteome</keyword>
<protein>
    <submittedName>
        <fullName evidence="2">Uncharacterized protein</fullName>
    </submittedName>
</protein>
<sequence length="107" mass="11206">MPNPPLAATTTGARTTEPSATEIVKAPFPAVTRSIEPAAVEAPEFAIPAAGEQPTAGTPVAIPRGPVQLALPFAEPRPRSLRVMPVTAPVGNRQTAENPTRLHVERE</sequence>
<evidence type="ECO:0000256" key="1">
    <source>
        <dbReference type="SAM" id="MobiDB-lite"/>
    </source>
</evidence>
<organism evidence="2 3">
    <name type="scientific">Actinoplanes siamensis</name>
    <dbReference type="NCBI Taxonomy" id="1223317"/>
    <lineage>
        <taxon>Bacteria</taxon>
        <taxon>Bacillati</taxon>
        <taxon>Actinomycetota</taxon>
        <taxon>Actinomycetes</taxon>
        <taxon>Micromonosporales</taxon>
        <taxon>Micromonosporaceae</taxon>
        <taxon>Actinoplanes</taxon>
    </lineage>
</organism>
<dbReference type="AlphaFoldDB" id="A0A919TMS7"/>
<dbReference type="EMBL" id="BOMW01000047">
    <property type="protein sequence ID" value="GIF07345.1"/>
    <property type="molecule type" value="Genomic_DNA"/>
</dbReference>